<keyword evidence="1" id="KW-0812">Transmembrane</keyword>
<gene>
    <name evidence="3" type="ORF">BBEV_2524</name>
</gene>
<feature type="domain" description="TadE-like" evidence="2">
    <location>
        <begin position="7"/>
        <end position="49"/>
    </location>
</feature>
<dbReference type="RefSeq" id="WP_069365802.1">
    <property type="nucleotide sequence ID" value="NZ_CP012502.1"/>
</dbReference>
<dbReference type="Proteomes" id="UP000094463">
    <property type="component" value="Chromosome"/>
</dbReference>
<evidence type="ECO:0000313" key="3">
    <source>
        <dbReference type="EMBL" id="AOM83863.1"/>
    </source>
</evidence>
<accession>A0A1D7QXX7</accession>
<dbReference type="OrthoDB" id="1683505at2"/>
<dbReference type="Pfam" id="PF07811">
    <property type="entry name" value="TadE"/>
    <property type="match status" value="1"/>
</dbReference>
<dbReference type="STRING" id="632773.BBEV_2524"/>
<organism evidence="3 4">
    <name type="scientific">Salisediminibacterium beveridgei</name>
    <dbReference type="NCBI Taxonomy" id="632773"/>
    <lineage>
        <taxon>Bacteria</taxon>
        <taxon>Bacillati</taxon>
        <taxon>Bacillota</taxon>
        <taxon>Bacilli</taxon>
        <taxon>Bacillales</taxon>
        <taxon>Bacillaceae</taxon>
        <taxon>Salisediminibacterium</taxon>
    </lineage>
</organism>
<sequence length="127" mass="13771">MLKNEKGQSLAEFALVLPLLLLLIVGIVDFGRVLYTYSGLHFTVQETVRVGGFGYNDGEIAEFASDHFATGDGSQLSVSISPDESARKSGEYITITLGYDVDPITPFASQVFSGPIHLRADSTIRIE</sequence>
<keyword evidence="4" id="KW-1185">Reference proteome</keyword>
<keyword evidence="1" id="KW-0472">Membrane</keyword>
<dbReference type="AlphaFoldDB" id="A0A1D7QXX7"/>
<evidence type="ECO:0000313" key="4">
    <source>
        <dbReference type="Proteomes" id="UP000094463"/>
    </source>
</evidence>
<keyword evidence="1" id="KW-1133">Transmembrane helix</keyword>
<dbReference type="EMBL" id="CP012502">
    <property type="protein sequence ID" value="AOM83863.1"/>
    <property type="molecule type" value="Genomic_DNA"/>
</dbReference>
<evidence type="ECO:0000259" key="2">
    <source>
        <dbReference type="Pfam" id="PF07811"/>
    </source>
</evidence>
<dbReference type="KEGG" id="bbev:BBEV_2524"/>
<feature type="transmembrane region" description="Helical" evidence="1">
    <location>
        <begin position="12"/>
        <end position="35"/>
    </location>
</feature>
<protein>
    <recommendedName>
        <fullName evidence="2">TadE-like domain-containing protein</fullName>
    </recommendedName>
</protein>
<name>A0A1D7QXX7_9BACI</name>
<dbReference type="InterPro" id="IPR012495">
    <property type="entry name" value="TadE-like_dom"/>
</dbReference>
<proteinExistence type="predicted"/>
<reference evidence="3 4" key="1">
    <citation type="submission" date="2015-08" db="EMBL/GenBank/DDBJ databases">
        <title>The complete genome sequence of Bacillus beveridgei MLTeJB.</title>
        <authorList>
            <person name="Hanson T.E."/>
            <person name="Mesa C."/>
            <person name="Basesman S.M."/>
            <person name="Oremland R.S."/>
        </authorList>
    </citation>
    <scope>NUCLEOTIDE SEQUENCE [LARGE SCALE GENOMIC DNA]</scope>
    <source>
        <strain evidence="3 4">MLTeJB</strain>
    </source>
</reference>
<evidence type="ECO:0000256" key="1">
    <source>
        <dbReference type="SAM" id="Phobius"/>
    </source>
</evidence>